<gene>
    <name evidence="3" type="ORF">JKK62_14915</name>
</gene>
<accession>A0A934WTZ2</accession>
<sequence length="315" mass="34366">MKQITLSEVASLLSQHDDFKILTHSYPDGDCLGCGYALAFALRKLGKRANVAVDGKLPSKFTYLVKNYEEQDFTPAYIVSVDVAAPALLGESVMEGVDHIDLCIDHHGTNSLDADCKYVDDTAAAAAEIIWEILELLHVEIDEDIAAGIYTGVSTDTGCFLYTNTTPQTHRIAAQVMPYCNWQEINNINFVIKTRAKLRMERLVYKTMEFHAAGQCAIIYTTLAMCEALKSGDDEMEGLANIPRRIEGVKIGITMREKPGGVFKISVRTNDGINAAEFCRQFGGGGHPAASGCSIEGDLGTVKKILVDAAEAYLQ</sequence>
<reference evidence="3" key="1">
    <citation type="submission" date="2021-01" db="EMBL/GenBank/DDBJ databases">
        <title>Genome public.</title>
        <authorList>
            <person name="Liu C."/>
            <person name="Sun Q."/>
        </authorList>
    </citation>
    <scope>NUCLEOTIDE SEQUENCE</scope>
    <source>
        <strain evidence="3">M6</strain>
    </source>
</reference>
<evidence type="ECO:0000259" key="1">
    <source>
        <dbReference type="Pfam" id="PF01368"/>
    </source>
</evidence>
<dbReference type="InterPro" id="IPR001667">
    <property type="entry name" value="DDH_dom"/>
</dbReference>
<evidence type="ECO:0000313" key="4">
    <source>
        <dbReference type="Proteomes" id="UP000633365"/>
    </source>
</evidence>
<dbReference type="EMBL" id="JAEQMG010000163">
    <property type="protein sequence ID" value="MBK6089914.1"/>
    <property type="molecule type" value="Genomic_DNA"/>
</dbReference>
<name>A0A934WTZ2_9FIRM</name>
<dbReference type="InterPro" id="IPR038763">
    <property type="entry name" value="DHH_sf"/>
</dbReference>
<dbReference type="PANTHER" id="PTHR47618">
    <property type="entry name" value="BIFUNCTIONAL OLIGORIBONUCLEASE AND PAP PHOSPHATASE NRNA"/>
    <property type="match status" value="1"/>
</dbReference>
<dbReference type="Gene3D" id="3.90.1640.10">
    <property type="entry name" value="inorganic pyrophosphatase (n-terminal core)"/>
    <property type="match status" value="1"/>
</dbReference>
<dbReference type="Pfam" id="PF02272">
    <property type="entry name" value="DHHA1"/>
    <property type="match status" value="1"/>
</dbReference>
<dbReference type="Pfam" id="PF01368">
    <property type="entry name" value="DHH"/>
    <property type="match status" value="1"/>
</dbReference>
<proteinExistence type="predicted"/>
<feature type="domain" description="DDH" evidence="1">
    <location>
        <begin position="21"/>
        <end position="152"/>
    </location>
</feature>
<organism evidence="3 4">
    <name type="scientific">Ruminococcus difficilis</name>
    <dbReference type="NCBI Taxonomy" id="2763069"/>
    <lineage>
        <taxon>Bacteria</taxon>
        <taxon>Bacillati</taxon>
        <taxon>Bacillota</taxon>
        <taxon>Clostridia</taxon>
        <taxon>Eubacteriales</taxon>
        <taxon>Oscillospiraceae</taxon>
        <taxon>Ruminococcus</taxon>
    </lineage>
</organism>
<dbReference type="GO" id="GO:0003676">
    <property type="term" value="F:nucleic acid binding"/>
    <property type="evidence" value="ECO:0007669"/>
    <property type="project" value="InterPro"/>
</dbReference>
<dbReference type="InterPro" id="IPR051319">
    <property type="entry name" value="Oligoribo/pAp-PDE_c-di-AMP_PDE"/>
</dbReference>
<dbReference type="Gene3D" id="3.10.310.30">
    <property type="match status" value="1"/>
</dbReference>
<dbReference type="RefSeq" id="WP_201428606.1">
    <property type="nucleotide sequence ID" value="NZ_JAEQMG010000163.1"/>
</dbReference>
<dbReference type="PANTHER" id="PTHR47618:SF1">
    <property type="entry name" value="BIFUNCTIONAL OLIGORIBONUCLEASE AND PAP PHOSPHATASE NRNA"/>
    <property type="match status" value="1"/>
</dbReference>
<evidence type="ECO:0000313" key="3">
    <source>
        <dbReference type="EMBL" id="MBK6089914.1"/>
    </source>
</evidence>
<feature type="domain" description="DHHA1" evidence="2">
    <location>
        <begin position="233"/>
        <end position="313"/>
    </location>
</feature>
<dbReference type="Proteomes" id="UP000633365">
    <property type="component" value="Unassembled WGS sequence"/>
</dbReference>
<evidence type="ECO:0000259" key="2">
    <source>
        <dbReference type="Pfam" id="PF02272"/>
    </source>
</evidence>
<comment type="caution">
    <text evidence="3">The sequence shown here is derived from an EMBL/GenBank/DDBJ whole genome shotgun (WGS) entry which is preliminary data.</text>
</comment>
<dbReference type="AlphaFoldDB" id="A0A934WTZ2"/>
<dbReference type="InterPro" id="IPR003156">
    <property type="entry name" value="DHHA1_dom"/>
</dbReference>
<dbReference type="SUPFAM" id="SSF64182">
    <property type="entry name" value="DHH phosphoesterases"/>
    <property type="match status" value="1"/>
</dbReference>
<keyword evidence="4" id="KW-1185">Reference proteome</keyword>
<protein>
    <submittedName>
        <fullName evidence="3">Bifunctional oligoribonuclease/PAP phosphatase NrnA</fullName>
    </submittedName>
</protein>